<comment type="caution">
    <text evidence="1">The sequence shown here is derived from an EMBL/GenBank/DDBJ whole genome shotgun (WGS) entry which is preliminary data.</text>
</comment>
<dbReference type="GO" id="GO:0005615">
    <property type="term" value="C:extracellular space"/>
    <property type="evidence" value="ECO:0007669"/>
    <property type="project" value="TreeGrafter"/>
</dbReference>
<sequence>MVATCGVGAMLYVLPMMLGRTYDMKTDSVGIDIFDQKDIDDATQIRELSPDAKPLSYWETRHPDLVGTHVVSEITYGGEVYASVNFVAAKQSYLQEIKAQVDASISKSGAFDIDAQGKLEMLAQNLSSKAKMEIDYYGTVPLEDVPTTIEGVRNLVEKFRDQVQKVNNGVGVAVCAGLRPLSDFNDKFAFEKNKELMDALEDFNYKFDNLRVAKSVLRSFINELPEEVQDDYLKKIMDFSERLSKTLSVFYGVIANLNLEEGSGQLSPADTAFDENSKVFGVNRYTKEIKKIISEYPGSENIIKPRAVYVHWGKRTCDNPASNIVYIGYTASGVEFGIGAGSNYQCLPENPDLKMDFDTKGLNAKTSKLAAVRYSDMSMFKGSKQLQDKVVPCVVCETPMRPTVKMFPGMFCPGDWILEYSGYLASNAHRKMRAEHVCVNRDPDTYNTVDKIQGDPILTPVKIGETQDDNLRKDASIPCSTESIRCDVSPEHLSAEFEKKTTCGVGAMLYIVPMLLGRTYDFRQDTVGIDIFSKKDVEDAMVRKKKIQFNNPEVNSQYMTIERKSEKREFLGISGELAIKISSGMVDIKGAGEYLKEVLNTEDSIEILIKLTFTTELWQLSPDARPLQFWEFLDPKTVGTHVVTQLSFGGEIYASVKFISLKSEYTEDIKAQVKVSLAKSGAFDVDAQGKLEKLAKNMTNRAKTEIDYYGTVPLDGVPTTIEGLRELVSKFKEQVGKVNNGIGVALCAEFRALEEFNDKFRFLKNKALIDSMENFNSLFDNLREAKGLLKGLVKSLPETVSKEYLEKVIDFSGRLTKTIRVFYDVIGNLDLEAGSEQLSPALNAFDENSAVTGDQRYTREIKQIIEDNVPKDDPKKPRSVYVHWGKKECGNKASNPLYVGYMTSFLEDGIGAGTNYVCLPEKPNLSVDSDAVGLNERTSKLAAVRYMNMSMFSGRGKRIEGLVTPCVVCETPNRPTVKMFPSMGFCPGDWVTEYTGYIIGNFQGKLRSEFTCIDQNPDVYNNTSKARAEPFILPVKLETNKNSIPCTVCSK</sequence>
<reference evidence="1" key="2">
    <citation type="submission" date="2020-06" db="EMBL/GenBank/DDBJ databases">
        <authorList>
            <person name="Sheffer M."/>
        </authorList>
    </citation>
    <scope>NUCLEOTIDE SEQUENCE</scope>
</reference>
<organism evidence="1 2">
    <name type="scientific">Argiope bruennichi</name>
    <name type="common">Wasp spider</name>
    <name type="synonym">Aranea bruennichi</name>
    <dbReference type="NCBI Taxonomy" id="94029"/>
    <lineage>
        <taxon>Eukaryota</taxon>
        <taxon>Metazoa</taxon>
        <taxon>Ecdysozoa</taxon>
        <taxon>Arthropoda</taxon>
        <taxon>Chelicerata</taxon>
        <taxon>Arachnida</taxon>
        <taxon>Araneae</taxon>
        <taxon>Araneomorphae</taxon>
        <taxon>Entelegynae</taxon>
        <taxon>Araneoidea</taxon>
        <taxon>Araneidae</taxon>
        <taxon>Argiope</taxon>
    </lineage>
</organism>
<dbReference type="PANTHER" id="PTHR24024">
    <property type="entry name" value="PULMONARY SURFACTANT-ASSOCIATED PROTEIN A"/>
    <property type="match status" value="1"/>
</dbReference>
<reference evidence="1" key="1">
    <citation type="journal article" date="2020" name="bioRxiv">
        <title>Chromosome-level reference genome of the European wasp spider Argiope bruennichi: a resource for studies on range expansion and evolutionary adaptation.</title>
        <authorList>
            <person name="Sheffer M.M."/>
            <person name="Hoppe A."/>
            <person name="Krehenwinkel H."/>
            <person name="Uhl G."/>
            <person name="Kuss A.W."/>
            <person name="Jensen L."/>
            <person name="Jensen C."/>
            <person name="Gillespie R.G."/>
            <person name="Hoff K.J."/>
            <person name="Prost S."/>
        </authorList>
    </citation>
    <scope>NUCLEOTIDE SEQUENCE</scope>
</reference>
<name>A0A8T0FE88_ARGBR</name>
<protein>
    <submittedName>
        <fullName evidence="1">Stonustoxin subunit alpha like protein</fullName>
    </submittedName>
</protein>
<dbReference type="EMBL" id="JABXBU010000012">
    <property type="protein sequence ID" value="KAF8789617.1"/>
    <property type="molecule type" value="Genomic_DNA"/>
</dbReference>
<accession>A0A8T0FE88</accession>
<keyword evidence="2" id="KW-1185">Reference proteome</keyword>
<evidence type="ECO:0000313" key="2">
    <source>
        <dbReference type="Proteomes" id="UP000807504"/>
    </source>
</evidence>
<dbReference type="InterPro" id="IPR051077">
    <property type="entry name" value="Ca-dependent_lectin"/>
</dbReference>
<dbReference type="Proteomes" id="UP000807504">
    <property type="component" value="Unassembled WGS sequence"/>
</dbReference>
<proteinExistence type="predicted"/>
<evidence type="ECO:0000313" key="1">
    <source>
        <dbReference type="EMBL" id="KAF8789617.1"/>
    </source>
</evidence>
<dbReference type="PANTHER" id="PTHR24024:SF18">
    <property type="entry name" value="SHORT-CHAIN COLLAGEN C4-LIKE"/>
    <property type="match status" value="1"/>
</dbReference>
<dbReference type="AlphaFoldDB" id="A0A8T0FE88"/>
<gene>
    <name evidence="1" type="ORF">HNY73_007545</name>
</gene>